<gene>
    <name evidence="1" type="ORF">J4032_05990</name>
</gene>
<keyword evidence="2" id="KW-1185">Reference proteome</keyword>
<organism evidence="1 2">
    <name type="scientific">Streptomyces formicae</name>
    <dbReference type="NCBI Taxonomy" id="1616117"/>
    <lineage>
        <taxon>Bacteria</taxon>
        <taxon>Bacillati</taxon>
        <taxon>Actinomycetota</taxon>
        <taxon>Actinomycetes</taxon>
        <taxon>Kitasatosporales</taxon>
        <taxon>Streptomycetaceae</taxon>
        <taxon>Streptomyces</taxon>
    </lineage>
</organism>
<dbReference type="Pfam" id="PF19608">
    <property type="entry name" value="DUF6113"/>
    <property type="match status" value="1"/>
</dbReference>
<reference evidence="1 2" key="1">
    <citation type="submission" date="2021-03" db="EMBL/GenBank/DDBJ databases">
        <title>Complete genome of Streptomyces formicae strain 1H-GS9 (DSM 100524).</title>
        <authorList>
            <person name="Atanasov K.E."/>
            <person name="Altabella T."/>
            <person name="Ferrer A."/>
        </authorList>
    </citation>
    <scope>NUCLEOTIDE SEQUENCE [LARGE SCALE GENOMIC DNA]</scope>
    <source>
        <strain evidence="1 2">1H-GS9</strain>
    </source>
</reference>
<name>A0ABY3WHN4_9ACTN</name>
<proteinExistence type="predicted"/>
<accession>A0ABY3WHN4</accession>
<dbReference type="Proteomes" id="UP000828924">
    <property type="component" value="Chromosome"/>
</dbReference>
<sequence length="133" mass="13016">MTEPGAWLTSAPKPGRIAGYLGLAVLGFVVGTAGSLVQTAWFPGGLLLALLGTAGAFYGGLRATGTQLGVLAPAAGWIVAVLLLSAGRPEGDGLFAGGLGEIVFLLGGMAVAVICATMTRLPQPGGPGGRLGT</sequence>
<protein>
    <recommendedName>
        <fullName evidence="3">Integral membrane protein</fullName>
    </recommendedName>
</protein>
<dbReference type="InterPro" id="IPR046095">
    <property type="entry name" value="DUF6113"/>
</dbReference>
<evidence type="ECO:0008006" key="3">
    <source>
        <dbReference type="Google" id="ProtNLM"/>
    </source>
</evidence>
<evidence type="ECO:0000313" key="1">
    <source>
        <dbReference type="EMBL" id="UNM11126.1"/>
    </source>
</evidence>
<evidence type="ECO:0000313" key="2">
    <source>
        <dbReference type="Proteomes" id="UP000828924"/>
    </source>
</evidence>
<dbReference type="RefSeq" id="WP_242329674.1">
    <property type="nucleotide sequence ID" value="NZ_CP071872.1"/>
</dbReference>
<dbReference type="EMBL" id="CP071872">
    <property type="protein sequence ID" value="UNM11126.1"/>
    <property type="molecule type" value="Genomic_DNA"/>
</dbReference>